<dbReference type="EMBL" id="JABTEG010000001">
    <property type="protein sequence ID" value="KAG4306542.1"/>
    <property type="molecule type" value="Genomic_DNA"/>
</dbReference>
<reference evidence="1 2" key="1">
    <citation type="journal article" date="2021" name="Commun. Biol.">
        <title>Genomic insights into the host specific adaptation of the Pneumocystis genus.</title>
        <authorList>
            <person name="Cisse O.H."/>
            <person name="Ma L."/>
            <person name="Dekker J.P."/>
            <person name="Khil P.P."/>
            <person name="Youn J.-H."/>
            <person name="Brenchley J.M."/>
            <person name="Blair R."/>
            <person name="Pahar B."/>
            <person name="Chabe M."/>
            <person name="Van Rompay K.K.A."/>
            <person name="Keesler R."/>
            <person name="Sukura A."/>
            <person name="Hirsch V."/>
            <person name="Kutty G."/>
            <person name="Liu Y."/>
            <person name="Peng L."/>
            <person name="Chen J."/>
            <person name="Song J."/>
            <person name="Weissenbacher-Lang C."/>
            <person name="Xu J."/>
            <person name="Upham N.S."/>
            <person name="Stajich J.E."/>
            <person name="Cuomo C.A."/>
            <person name="Cushion M.T."/>
            <person name="Kovacs J.A."/>
        </authorList>
    </citation>
    <scope>NUCLEOTIDE SEQUENCE [LARGE SCALE GENOMIC DNA]</scope>
    <source>
        <strain evidence="1 2">RABM</strain>
    </source>
</reference>
<proteinExistence type="predicted"/>
<dbReference type="Proteomes" id="UP000768646">
    <property type="component" value="Unassembled WGS sequence"/>
</dbReference>
<keyword evidence="2" id="KW-1185">Reference proteome</keyword>
<evidence type="ECO:0000313" key="2">
    <source>
        <dbReference type="Proteomes" id="UP000768646"/>
    </source>
</evidence>
<evidence type="ECO:0000313" key="1">
    <source>
        <dbReference type="EMBL" id="KAG4306542.1"/>
    </source>
</evidence>
<organism evidence="1 2">
    <name type="scientific">Pneumocystis oryctolagi</name>
    <dbReference type="NCBI Taxonomy" id="42067"/>
    <lineage>
        <taxon>Eukaryota</taxon>
        <taxon>Fungi</taxon>
        <taxon>Dikarya</taxon>
        <taxon>Ascomycota</taxon>
        <taxon>Taphrinomycotina</taxon>
        <taxon>Pneumocystomycetes</taxon>
        <taxon>Pneumocystaceae</taxon>
        <taxon>Pneumocystis</taxon>
    </lineage>
</organism>
<accession>A0ACB7CFI0</accession>
<sequence length="440" mass="50149">MNNSRFFELECGYKGYSWGTKKVLRKIGRTSCIARYLLSAEPSCAINEDEPYAELWMGVHPACPSFVRQDRERYPGQKTLLQALINADERLISHRVASVYGKTLPFLFKVLSVRIALSIQAHPDKTLAETLHRQDPEHYPDANHKPEMAIALTPFEALCGFRPVHEIVSFVTSVRAFRELLGDSASVFIHEQQVNQEKYKESVQNCFALRNLLHTMLTQTAEHIKICINQLLLDIHEKRQDKNEYTNMYKDAYEVILRLNDQFPGDVGIFCVFLLNHVRLMPGEGIFLRANTPHAYLCGEIIECMSSSDNVVRAGLTPKFKDVETLVSMLTYECAPASAQKMKPIRFDRTIGNNKVYLFKPPIDEFNVLQIYIQKDHIQIIKGLKGPSMMICTQGDGVVVVEKKQYSIRTGLVFFVGAFVETKFIANSDSFTVYRAFVEA</sequence>
<gene>
    <name evidence="1" type="ORF">PORY_000530</name>
</gene>
<name>A0ACB7CFI0_9ASCO</name>
<comment type="caution">
    <text evidence="1">The sequence shown here is derived from an EMBL/GenBank/DDBJ whole genome shotgun (WGS) entry which is preliminary data.</text>
</comment>
<protein>
    <submittedName>
        <fullName evidence="1">Uncharacterized protein</fullName>
    </submittedName>
</protein>